<feature type="transmembrane region" description="Helical" evidence="3">
    <location>
        <begin position="41"/>
        <end position="66"/>
    </location>
</feature>
<sequence length="429" mass="45303">MIFMVRSLVRRSIGVLLLPVAVATAVTVGGAGFVATALVTAWIPLLCVVGLVLLGTVAQLLARPAFALLGVRRRSRAATVLAVAVTVAVAGLAAVTVFRPGPHPAAPPPPAGVRFWDLPTGSRIAYVHAAASGTPRPTPVLFLHGGPGTPGEGVPAVGALLAADGFEVYAYDQLGAGRSTRLTDVTGYTVARQVADLDAIRVELGAERVVLVGQSWGGSLAAQYLAAHPQHVARAVFTSPGPIWAGAYPDGGGGDPWARMTAEQRRQRDDLFASPRVIAQAILQSVNPNAAHALVGDDEADALMHAVAVLGKDTARCPGSAPAEAHDNHQGFYVNQQTVEDFARIPDPRPALRQARVPALIMRGECDFVPWEETYEYRRTLPQATLVYLPHTGHDITSGQREAYDALLRAFLRDEPLPLPAYTSARPPS</sequence>
<dbReference type="PANTHER" id="PTHR43798">
    <property type="entry name" value="MONOACYLGLYCEROL LIPASE"/>
    <property type="match status" value="1"/>
</dbReference>
<dbReference type="GO" id="GO:0016020">
    <property type="term" value="C:membrane"/>
    <property type="evidence" value="ECO:0007669"/>
    <property type="project" value="TreeGrafter"/>
</dbReference>
<evidence type="ECO:0000256" key="1">
    <source>
        <dbReference type="ARBA" id="ARBA00010088"/>
    </source>
</evidence>
<organism evidence="5 6">
    <name type="scientific">Micromonospora wenchangensis</name>
    <dbReference type="NCBI Taxonomy" id="1185415"/>
    <lineage>
        <taxon>Bacteria</taxon>
        <taxon>Bacillati</taxon>
        <taxon>Actinomycetota</taxon>
        <taxon>Actinomycetes</taxon>
        <taxon>Micromonosporales</taxon>
        <taxon>Micromonosporaceae</taxon>
        <taxon>Micromonospora</taxon>
    </lineage>
</organism>
<dbReference type="InterPro" id="IPR050266">
    <property type="entry name" value="AB_hydrolase_sf"/>
</dbReference>
<dbReference type="Gene3D" id="3.40.50.1820">
    <property type="entry name" value="alpha/beta hydrolase"/>
    <property type="match status" value="1"/>
</dbReference>
<protein>
    <recommendedName>
        <fullName evidence="4">AB hydrolase-1 domain-containing protein</fullName>
    </recommendedName>
</protein>
<dbReference type="SUPFAM" id="SSF53474">
    <property type="entry name" value="alpha/beta-Hydrolases"/>
    <property type="match status" value="1"/>
</dbReference>
<gene>
    <name evidence="5" type="ORF">B5D80_04255</name>
</gene>
<keyword evidence="3" id="KW-0472">Membrane</keyword>
<dbReference type="InterPro" id="IPR002410">
    <property type="entry name" value="Peptidase_S33"/>
</dbReference>
<evidence type="ECO:0000256" key="2">
    <source>
        <dbReference type="ARBA" id="ARBA00022801"/>
    </source>
</evidence>
<dbReference type="Pfam" id="PF00561">
    <property type="entry name" value="Abhydrolase_1"/>
    <property type="match status" value="1"/>
</dbReference>
<evidence type="ECO:0000259" key="4">
    <source>
        <dbReference type="Pfam" id="PF00561"/>
    </source>
</evidence>
<keyword evidence="3" id="KW-0812">Transmembrane</keyword>
<name>A0A2D0AX42_9ACTN</name>
<comment type="similarity">
    <text evidence="1">Belongs to the peptidase S33 family.</text>
</comment>
<dbReference type="PRINTS" id="PR00111">
    <property type="entry name" value="ABHYDROLASE"/>
</dbReference>
<dbReference type="InterPro" id="IPR000073">
    <property type="entry name" value="AB_hydrolase_1"/>
</dbReference>
<accession>A0A2D0AX42</accession>
<comment type="caution">
    <text evidence="5">The sequence shown here is derived from an EMBL/GenBank/DDBJ whole genome shotgun (WGS) entry which is preliminary data.</text>
</comment>
<dbReference type="AlphaFoldDB" id="A0A2D0AX42"/>
<proteinExistence type="inferred from homology"/>
<dbReference type="InterPro" id="IPR029058">
    <property type="entry name" value="AB_hydrolase_fold"/>
</dbReference>
<dbReference type="PANTHER" id="PTHR43798:SF27">
    <property type="entry name" value="HYDROLASE ALPHA_BETA HYDROLASE FOLD FAMILY"/>
    <property type="match status" value="1"/>
</dbReference>
<dbReference type="Proteomes" id="UP000197174">
    <property type="component" value="Unassembled WGS sequence"/>
</dbReference>
<keyword evidence="3" id="KW-1133">Transmembrane helix</keyword>
<evidence type="ECO:0000313" key="6">
    <source>
        <dbReference type="Proteomes" id="UP000197174"/>
    </source>
</evidence>
<feature type="transmembrane region" description="Helical" evidence="3">
    <location>
        <begin position="78"/>
        <end position="98"/>
    </location>
</feature>
<keyword evidence="6" id="KW-1185">Reference proteome</keyword>
<dbReference type="GO" id="GO:0004177">
    <property type="term" value="F:aminopeptidase activity"/>
    <property type="evidence" value="ECO:0007669"/>
    <property type="project" value="UniProtKB-EC"/>
</dbReference>
<evidence type="ECO:0000256" key="3">
    <source>
        <dbReference type="SAM" id="Phobius"/>
    </source>
</evidence>
<feature type="transmembrane region" description="Helical" evidence="3">
    <location>
        <begin position="12"/>
        <end position="35"/>
    </location>
</feature>
<keyword evidence="2" id="KW-0378">Hydrolase</keyword>
<dbReference type="GO" id="GO:0006508">
    <property type="term" value="P:proteolysis"/>
    <property type="evidence" value="ECO:0007669"/>
    <property type="project" value="InterPro"/>
</dbReference>
<evidence type="ECO:0000313" key="5">
    <source>
        <dbReference type="EMBL" id="OWV11509.1"/>
    </source>
</evidence>
<dbReference type="EMBL" id="MZMV01000005">
    <property type="protein sequence ID" value="OWV11509.1"/>
    <property type="molecule type" value="Genomic_DNA"/>
</dbReference>
<reference evidence="5 6" key="1">
    <citation type="submission" date="2017-03" db="EMBL/GenBank/DDBJ databases">
        <title>Whole genome sequence of Micromonospora wenchangensis, isolated from mangrove soil.</title>
        <authorList>
            <person name="Yang H."/>
        </authorList>
    </citation>
    <scope>NUCLEOTIDE SEQUENCE [LARGE SCALE GENOMIC DNA]</scope>
    <source>
        <strain evidence="5 6">CCTCC AA 2012002</strain>
    </source>
</reference>
<dbReference type="PRINTS" id="PR00793">
    <property type="entry name" value="PROAMNOPTASE"/>
</dbReference>
<feature type="domain" description="AB hydrolase-1" evidence="4">
    <location>
        <begin position="139"/>
        <end position="396"/>
    </location>
</feature>